<dbReference type="EC" id="3.5.4.43" evidence="3"/>
<keyword evidence="1 3" id="KW-0378">Hydrolase</keyword>
<dbReference type="OrthoDB" id="9807210at2"/>
<name>E1R2R5_SEDSS</name>
<feature type="domain" description="Amidohydrolase-related" evidence="2">
    <location>
        <begin position="60"/>
        <end position="431"/>
    </location>
</feature>
<dbReference type="PANTHER" id="PTHR43794:SF11">
    <property type="entry name" value="AMIDOHYDROLASE-RELATED DOMAIN-CONTAINING PROTEIN"/>
    <property type="match status" value="1"/>
</dbReference>
<accession>E1R2R5</accession>
<dbReference type="SUPFAM" id="SSF51556">
    <property type="entry name" value="Metallo-dependent hydrolases"/>
    <property type="match status" value="1"/>
</dbReference>
<dbReference type="InterPro" id="IPR006680">
    <property type="entry name" value="Amidohydro-rel"/>
</dbReference>
<dbReference type="KEGG" id="ssm:Spirs_1220"/>
<dbReference type="CDD" id="cd01298">
    <property type="entry name" value="ATZ_TRZ_like"/>
    <property type="match status" value="1"/>
</dbReference>
<dbReference type="PANTHER" id="PTHR43794">
    <property type="entry name" value="AMINOHYDROLASE SSNA-RELATED"/>
    <property type="match status" value="1"/>
</dbReference>
<dbReference type="RefSeq" id="WP_013253811.1">
    <property type="nucleotide sequence ID" value="NC_014364.1"/>
</dbReference>
<dbReference type="HOGENOM" id="CLU_012358_2_3_12"/>
<dbReference type="Pfam" id="PF01979">
    <property type="entry name" value="Amidohydro_1"/>
    <property type="match status" value="1"/>
</dbReference>
<dbReference type="EMBL" id="CP002116">
    <property type="protein sequence ID" value="ADK80347.1"/>
    <property type="molecule type" value="Genomic_DNA"/>
</dbReference>
<dbReference type="SUPFAM" id="SSF51338">
    <property type="entry name" value="Composite domain of metallo-dependent hydrolases"/>
    <property type="match status" value="1"/>
</dbReference>
<dbReference type="GO" id="GO:0018763">
    <property type="term" value="F:hydroxydechloroatrazine ethylaminohydrolase activity"/>
    <property type="evidence" value="ECO:0007669"/>
    <property type="project" value="UniProtKB-EC"/>
</dbReference>
<dbReference type="InterPro" id="IPR032466">
    <property type="entry name" value="Metal_Hydrolase"/>
</dbReference>
<gene>
    <name evidence="3" type="ordered locus">Spirs_1220</name>
</gene>
<dbReference type="STRING" id="573413.Spirs_1220"/>
<evidence type="ECO:0000313" key="4">
    <source>
        <dbReference type="Proteomes" id="UP000002318"/>
    </source>
</evidence>
<proteinExistence type="predicted"/>
<sequence length="460" mass="50974">MKKKTLIKDALAIVSCDKKDTIYRDSDILIEGGRILRIGKDLEKSPEAEGAQCIEAKGKFLYPGLINTHHHFFQTFVRNLTSIDYPNMTVPDWIGKIYQTFKRVDADVIYYSSLTAMADLVKHGCTTAFDHQYCFPRSAGKNLIDRQMEAAAQIGIRFHAGRGANTLPQNQGSNVPEEMIETTDEFLEDCQRLIDIYHDPNPYSMRQIVVAPCQPINCSKETFTESLRLARDKGVFLHTHLGEGENEMMVDRWGTRSLAWCRELGFLGPDVWFAHGWELTPAEYRVMAESGTGLSHCPAPATLGGFPIIDMKAMQKAGMRVSLGCDGSATNDGSNLLDSLRMAYLMQSYHSKQRGGAVSAYEMLKIATVEGAAMMGREDIGSIEEGKGADLFLVDARSLELAGALHDPANLLARVAVTGPVWLTMVHGRVVYAEGRLTGIEEETVAQEAERVCDRVIRNA</sequence>
<dbReference type="eggNOG" id="COG0402">
    <property type="taxonomic scope" value="Bacteria"/>
</dbReference>
<keyword evidence="4" id="KW-1185">Reference proteome</keyword>
<reference evidence="4" key="1">
    <citation type="journal article" date="2010" name="Stand. Genomic Sci.">
        <title>Complete genome sequence of Spirochaeta smaragdinae type strain (SEBR 4228).</title>
        <authorList>
            <person name="Mavromatis K."/>
            <person name="Yasawong M."/>
            <person name="Chertkov O."/>
            <person name="Lapidus A."/>
            <person name="Lucas S."/>
            <person name="Nolan M."/>
            <person name="Del Rio T.G."/>
            <person name="Tice H."/>
            <person name="Cheng J.F."/>
            <person name="Pitluck S."/>
            <person name="Liolios K."/>
            <person name="Ivanova N."/>
            <person name="Tapia R."/>
            <person name="Han C."/>
            <person name="Bruce D."/>
            <person name="Goodwin L."/>
            <person name="Pati A."/>
            <person name="Chen A."/>
            <person name="Palaniappan K."/>
            <person name="Land M."/>
            <person name="Hauser L."/>
            <person name="Chang Y.J."/>
            <person name="Jeffries C.D."/>
            <person name="Detter J.C."/>
            <person name="Rohde M."/>
            <person name="Brambilla E."/>
            <person name="Spring S."/>
            <person name="Goker M."/>
            <person name="Sikorski J."/>
            <person name="Woyke T."/>
            <person name="Bristow J."/>
            <person name="Eisen J.A."/>
            <person name="Markowitz V."/>
            <person name="Hugenholtz P."/>
            <person name="Klenk H.P."/>
            <person name="Kyrpides N.C."/>
        </authorList>
    </citation>
    <scope>NUCLEOTIDE SEQUENCE [LARGE SCALE GENOMIC DNA]</scope>
    <source>
        <strain evidence="4">DSM 11293 / JCM 15392 / SEBR 4228</strain>
    </source>
</reference>
<dbReference type="Gene3D" id="2.30.40.10">
    <property type="entry name" value="Urease, subunit C, domain 1"/>
    <property type="match status" value="1"/>
</dbReference>
<dbReference type="Proteomes" id="UP000002318">
    <property type="component" value="Chromosome"/>
</dbReference>
<protein>
    <submittedName>
        <fullName evidence="3">Amidohydrolase</fullName>
        <ecNumber evidence="3">3.5.4.43</ecNumber>
    </submittedName>
</protein>
<evidence type="ECO:0000313" key="3">
    <source>
        <dbReference type="EMBL" id="ADK80347.1"/>
    </source>
</evidence>
<evidence type="ECO:0000259" key="2">
    <source>
        <dbReference type="Pfam" id="PF01979"/>
    </source>
</evidence>
<dbReference type="Gene3D" id="3.20.20.140">
    <property type="entry name" value="Metal-dependent hydrolases"/>
    <property type="match status" value="1"/>
</dbReference>
<organism evidence="3 4">
    <name type="scientific">Sediminispirochaeta smaragdinae (strain DSM 11293 / JCM 15392 / SEBR 4228)</name>
    <name type="common">Spirochaeta smaragdinae</name>
    <dbReference type="NCBI Taxonomy" id="573413"/>
    <lineage>
        <taxon>Bacteria</taxon>
        <taxon>Pseudomonadati</taxon>
        <taxon>Spirochaetota</taxon>
        <taxon>Spirochaetia</taxon>
        <taxon>Spirochaetales</taxon>
        <taxon>Spirochaetaceae</taxon>
        <taxon>Sediminispirochaeta</taxon>
    </lineage>
</organism>
<evidence type="ECO:0000256" key="1">
    <source>
        <dbReference type="ARBA" id="ARBA00022801"/>
    </source>
</evidence>
<dbReference type="AlphaFoldDB" id="E1R2R5"/>
<dbReference type="InterPro" id="IPR011059">
    <property type="entry name" value="Metal-dep_hydrolase_composite"/>
</dbReference>
<dbReference type="InterPro" id="IPR050287">
    <property type="entry name" value="MTA/SAH_deaminase"/>
</dbReference>